<dbReference type="Proteomes" id="UP000702544">
    <property type="component" value="Unassembled WGS sequence"/>
</dbReference>
<feature type="region of interest" description="Disordered" evidence="1">
    <location>
        <begin position="122"/>
        <end position="150"/>
    </location>
</feature>
<organism evidence="3 4">
    <name type="scientific">Candidatus Kutchimonas denitrificans</name>
    <dbReference type="NCBI Taxonomy" id="3056748"/>
    <lineage>
        <taxon>Bacteria</taxon>
        <taxon>Pseudomonadati</taxon>
        <taxon>Gemmatimonadota</taxon>
        <taxon>Gemmatimonadia</taxon>
        <taxon>Candidatus Palauibacterales</taxon>
        <taxon>Candidatus Palauibacteraceae</taxon>
        <taxon>Candidatus Kutchimonas</taxon>
    </lineage>
</organism>
<sequence>MDDLDRLYYEFVEILRRERPSALSEPMTVLEVHDELIPYRRVRNPAGLRSNDDYELALSRLLAGERSYVLGDSSVQDELRAGIEEKLPDIRRYRAFPDARVWLNAALIPPPGHIRYAPPELRDRSEWRDPPGQDVSPHPDDEVEPETGAAEAPIDAVQNCPACQAEVPGRATYCPFCGVRLVPGACQSCGAVLEPVWHFCPECGAARADGPDSA</sequence>
<evidence type="ECO:0000313" key="4">
    <source>
        <dbReference type="Proteomes" id="UP000702544"/>
    </source>
</evidence>
<evidence type="ECO:0000256" key="1">
    <source>
        <dbReference type="SAM" id="MobiDB-lite"/>
    </source>
</evidence>
<name>A0AAE4Z9L5_9BACT</name>
<dbReference type="Pfam" id="PF12773">
    <property type="entry name" value="DZR"/>
    <property type="match status" value="1"/>
</dbReference>
<feature type="compositionally biased region" description="Basic and acidic residues" evidence="1">
    <location>
        <begin position="122"/>
        <end position="131"/>
    </location>
</feature>
<dbReference type="InterPro" id="IPR025874">
    <property type="entry name" value="DZR"/>
</dbReference>
<reference evidence="3 4" key="1">
    <citation type="submission" date="2020-01" db="EMBL/GenBank/DDBJ databases">
        <title>Genomes assembled from Gulf of Kutch pelagic sediment metagenomes.</title>
        <authorList>
            <person name="Chandrashekar M."/>
            <person name="Mahajan M.S."/>
            <person name="Dave K.J."/>
            <person name="Vatsa P."/>
            <person name="Nathani N.M."/>
        </authorList>
    </citation>
    <scope>NUCLEOTIDE SEQUENCE [LARGE SCALE GENOMIC DNA]</scope>
    <source>
        <strain evidence="3">KS3-K002</strain>
    </source>
</reference>
<comment type="caution">
    <text evidence="3">The sequence shown here is derived from an EMBL/GenBank/DDBJ whole genome shotgun (WGS) entry which is preliminary data.</text>
</comment>
<gene>
    <name evidence="3" type="ORF">GWO12_06215</name>
</gene>
<proteinExistence type="predicted"/>
<dbReference type="AlphaFoldDB" id="A0AAE4Z9L5"/>
<dbReference type="EMBL" id="JAACAK010000047">
    <property type="protein sequence ID" value="NIR74691.1"/>
    <property type="molecule type" value="Genomic_DNA"/>
</dbReference>
<evidence type="ECO:0000313" key="3">
    <source>
        <dbReference type="EMBL" id="NIR74691.1"/>
    </source>
</evidence>
<feature type="domain" description="DZANK-type" evidence="2">
    <location>
        <begin position="160"/>
        <end position="204"/>
    </location>
</feature>
<protein>
    <submittedName>
        <fullName evidence="3">Zinc ribbon domain-containing protein</fullName>
    </submittedName>
</protein>
<evidence type="ECO:0000259" key="2">
    <source>
        <dbReference type="Pfam" id="PF12773"/>
    </source>
</evidence>
<accession>A0AAE4Z9L5</accession>